<evidence type="ECO:0000313" key="1">
    <source>
        <dbReference type="EMBL" id="KYN19777.1"/>
    </source>
</evidence>
<reference evidence="1 2" key="1">
    <citation type="submission" date="2015-09" db="EMBL/GenBank/DDBJ databases">
        <title>Trachymyrmex cornetzi WGS genome.</title>
        <authorList>
            <person name="Nygaard S."/>
            <person name="Hu H."/>
            <person name="Boomsma J."/>
            <person name="Zhang G."/>
        </authorList>
    </citation>
    <scope>NUCLEOTIDE SEQUENCE [LARGE SCALE GENOMIC DNA]</scope>
    <source>
        <strain evidence="1">Tcor2-1</strain>
        <tissue evidence="1">Whole body</tissue>
    </source>
</reference>
<sequence>MKSSNILDSENNSEFEEEHNEFVHKENEILKKIIYMPTLPSTFNSLVKKTVKLKTDEPRCVIELVGDLLGVKDYGISKAAFWFLDIVAFQVLRYKNCLDDHYRSILISWYNNGNRYVNELRYAVFVNPIQMQMFLMPYAYQIQHQIKLAHSRGSFNIQLRERLEEVARESIINNGKKITDDMRKDQMIEDFEILPIPPSLLNEEEILANNCRFILPLIEANKAAQIFEMHAGSM</sequence>
<protein>
    <submittedName>
        <fullName evidence="1">Uncharacterized protein</fullName>
    </submittedName>
</protein>
<accession>A0A195E4E4</accession>
<dbReference type="AlphaFoldDB" id="A0A195E4E4"/>
<keyword evidence="2" id="KW-1185">Reference proteome</keyword>
<gene>
    <name evidence="1" type="ORF">ALC57_07822</name>
</gene>
<organism evidence="1 2">
    <name type="scientific">Trachymyrmex cornetzi</name>
    <dbReference type="NCBI Taxonomy" id="471704"/>
    <lineage>
        <taxon>Eukaryota</taxon>
        <taxon>Metazoa</taxon>
        <taxon>Ecdysozoa</taxon>
        <taxon>Arthropoda</taxon>
        <taxon>Hexapoda</taxon>
        <taxon>Insecta</taxon>
        <taxon>Pterygota</taxon>
        <taxon>Neoptera</taxon>
        <taxon>Endopterygota</taxon>
        <taxon>Hymenoptera</taxon>
        <taxon>Apocrita</taxon>
        <taxon>Aculeata</taxon>
        <taxon>Formicoidea</taxon>
        <taxon>Formicidae</taxon>
        <taxon>Myrmicinae</taxon>
        <taxon>Trachymyrmex</taxon>
    </lineage>
</organism>
<dbReference type="Proteomes" id="UP000078492">
    <property type="component" value="Unassembled WGS sequence"/>
</dbReference>
<dbReference type="EMBL" id="KQ979685">
    <property type="protein sequence ID" value="KYN19777.1"/>
    <property type="molecule type" value="Genomic_DNA"/>
</dbReference>
<name>A0A195E4E4_9HYME</name>
<proteinExistence type="predicted"/>
<evidence type="ECO:0000313" key="2">
    <source>
        <dbReference type="Proteomes" id="UP000078492"/>
    </source>
</evidence>